<dbReference type="GO" id="GO:0005886">
    <property type="term" value="C:plasma membrane"/>
    <property type="evidence" value="ECO:0007669"/>
    <property type="project" value="TreeGrafter"/>
</dbReference>
<comment type="catalytic activity">
    <reaction evidence="1">
        <text>ATP + protein L-histidine = ADP + protein N-phospho-L-histidine.</text>
        <dbReference type="EC" id="2.7.13.3"/>
    </reaction>
</comment>
<dbReference type="InterPro" id="IPR011110">
    <property type="entry name" value="Reg_prop"/>
</dbReference>
<dbReference type="CDD" id="cd16922">
    <property type="entry name" value="HATPase_EvgS-ArcB-TorS-like"/>
    <property type="match status" value="1"/>
</dbReference>
<dbReference type="EMBL" id="BNBA01000003">
    <property type="protein sequence ID" value="GHH47989.1"/>
    <property type="molecule type" value="Genomic_DNA"/>
</dbReference>
<dbReference type="Gene3D" id="2.130.10.10">
    <property type="entry name" value="YVTN repeat-like/Quinoprotein amine dehydrogenase"/>
    <property type="match status" value="4"/>
</dbReference>
<keyword evidence="3 7" id="KW-0597">Phosphoprotein</keyword>
<evidence type="ECO:0000256" key="2">
    <source>
        <dbReference type="ARBA" id="ARBA00012438"/>
    </source>
</evidence>
<evidence type="ECO:0000256" key="1">
    <source>
        <dbReference type="ARBA" id="ARBA00000085"/>
    </source>
</evidence>
<keyword evidence="5 11" id="KW-0418">Kinase</keyword>
<name>A0A919KGG0_9XANT</name>
<dbReference type="Gene3D" id="3.40.50.2300">
    <property type="match status" value="1"/>
</dbReference>
<dbReference type="GO" id="GO:0000155">
    <property type="term" value="F:phosphorelay sensor kinase activity"/>
    <property type="evidence" value="ECO:0007669"/>
    <property type="project" value="InterPro"/>
</dbReference>
<reference evidence="11" key="2">
    <citation type="submission" date="2020-09" db="EMBL/GenBank/DDBJ databases">
        <authorList>
            <person name="Sun Q."/>
            <person name="Ohkuma M."/>
        </authorList>
    </citation>
    <scope>NUCLEOTIDE SEQUENCE</scope>
    <source>
        <strain evidence="11">JCM 13306</strain>
    </source>
</reference>
<protein>
    <recommendedName>
        <fullName evidence="2">histidine kinase</fullName>
        <ecNumber evidence="2">2.7.13.3</ecNumber>
    </recommendedName>
</protein>
<evidence type="ECO:0000256" key="5">
    <source>
        <dbReference type="ARBA" id="ARBA00022777"/>
    </source>
</evidence>
<dbReference type="InterPro" id="IPR013783">
    <property type="entry name" value="Ig-like_fold"/>
</dbReference>
<evidence type="ECO:0000256" key="3">
    <source>
        <dbReference type="ARBA" id="ARBA00022553"/>
    </source>
</evidence>
<organism evidence="11 12">
    <name type="scientific">Xanthomonas boreopolis</name>
    <dbReference type="NCBI Taxonomy" id="86183"/>
    <lineage>
        <taxon>Bacteria</taxon>
        <taxon>Pseudomonadati</taxon>
        <taxon>Pseudomonadota</taxon>
        <taxon>Gammaproteobacteria</taxon>
        <taxon>Lysobacterales</taxon>
        <taxon>Lysobacteraceae</taxon>
        <taxon>Xanthomonas</taxon>
    </lineage>
</organism>
<dbReference type="Proteomes" id="UP000623958">
    <property type="component" value="Unassembled WGS sequence"/>
</dbReference>
<keyword evidence="8" id="KW-0812">Transmembrane</keyword>
<evidence type="ECO:0000259" key="9">
    <source>
        <dbReference type="PROSITE" id="PS50109"/>
    </source>
</evidence>
<keyword evidence="8" id="KW-1133">Transmembrane helix</keyword>
<feature type="domain" description="Response regulatory" evidence="10">
    <location>
        <begin position="1043"/>
        <end position="1157"/>
    </location>
</feature>
<dbReference type="InterPro" id="IPR036890">
    <property type="entry name" value="HATPase_C_sf"/>
</dbReference>
<dbReference type="FunFam" id="3.30.565.10:FF:000010">
    <property type="entry name" value="Sensor histidine kinase RcsC"/>
    <property type="match status" value="1"/>
</dbReference>
<comment type="caution">
    <text evidence="11">The sequence shown here is derived from an EMBL/GenBank/DDBJ whole genome shotgun (WGS) entry which is preliminary data.</text>
</comment>
<dbReference type="PROSITE" id="PS50110">
    <property type="entry name" value="RESPONSE_REGULATORY"/>
    <property type="match status" value="1"/>
</dbReference>
<sequence length="1182" mass="127470">MLLAWATVDASAAGVETPRMRRLGVAEGLPSRMVLALAQDRQGYIWVATDDGLARYDGLQFRTWRHVPDDPASLPANSVETLLVDPLDRVWVGTNGGGLGMLDAGRDAVRQFPDVDAACRSQPWALAYAEQALWVGTSEAGICRRDERGQVTVYRADPGNPEALPSDTVYSMATDGRGRLWIGTGAGLVRMERGRFTRIAVPQLGERSIMKVSIEADGTVWAGSGSGLFRISADDRAVPAPWPKGGELRAGAVVHDRNGGYWIGSADGLFRDGDGQLRLMAGDRGSGFLTGNSGVLDILQDHEGGVWFGLINQGLAYLPPGWQRFSTFLEAEGQSLESLFMVNAAAQGRDFLVATSQGVYRLQADGGIRRVVGLDAIGKGTVRSVLPMPDGRLWLGRPGRLTIYDPASGRSQDLLTGFGEEGFKLVDLLRTAPDGSVWMSVSGGGVQHRAADGRVLDSIAFEDGRGLPEGQVEQLRHGPDGRLWVASAGALRAWTGERFEPVPGLAAGLVYDFVFVAPDTLWVARAGAIERYRWDGRALERQQRIDAAQGMPATEIGGIVAGADGSVWATTPRGMVQYLPGQPRVRVFTADDGLPDAEFSIRPPAANAYGQVLAWTASGLVEFEPARRFPPLPPSPLVIESMDVRRGDAEHAAPLSPAALPVLKAEDRDLRIAARLLSYVNPRRTRYRYRVEGYDQNWVEQDHQGVRVLSRLPAGHYRIEVQARGVENDWTPAQALDVKVLPPWWRSWPALAALALLLALLGWWAVRASRRRQRSRQEMALSKQRQELAEKASLAKTRFLATLGHEVRTPMTGVLGMSELLLDTPLQPRQRAHVESIRLAGLHLLRLVNDALDLARIEAGKLELEHKPFALRQVLEELADFMEPIAQSRGLAFERALDVPADLVVEGDATRLRQVLMNLLGNAIKFTERGSVGLAAAQDDARGTLRFAVSDTGPGINAEQQARIFQRFEQGEGARTASRYGGSGLGLAICQELAVAMQGSIHIDSQLGRGTRFTVELPLPWRLDAAMPESAPAGAAASGAPLRVLLVEDDATVAEVIVGLLASRGHAVVHAAHGLAALAETAQGSFDVGLLDLDLPGLDGFALAAQLRALGHEFPLVAVTARSDADAEQQAQAAGFEAFVRKPVTAEMLLAAIADARAQQARQRTLAELDGALQAQQLVAGS</sequence>
<dbReference type="InterPro" id="IPR001789">
    <property type="entry name" value="Sig_transdc_resp-reg_receiver"/>
</dbReference>
<dbReference type="InterPro" id="IPR005467">
    <property type="entry name" value="His_kinase_dom"/>
</dbReference>
<reference evidence="11" key="1">
    <citation type="journal article" date="2014" name="Int. J. Syst. Evol. Microbiol.">
        <title>Complete genome sequence of Corynebacterium casei LMG S-19264T (=DSM 44701T), isolated from a smear-ripened cheese.</title>
        <authorList>
            <consortium name="US DOE Joint Genome Institute (JGI-PGF)"/>
            <person name="Walter F."/>
            <person name="Albersmeier A."/>
            <person name="Kalinowski J."/>
            <person name="Ruckert C."/>
        </authorList>
    </citation>
    <scope>NUCLEOTIDE SEQUENCE</scope>
    <source>
        <strain evidence="11">JCM 13306</strain>
    </source>
</reference>
<dbReference type="EC" id="2.7.13.3" evidence="2"/>
<keyword evidence="4" id="KW-0808">Transferase</keyword>
<dbReference type="Pfam" id="PF00072">
    <property type="entry name" value="Response_reg"/>
    <property type="match status" value="1"/>
</dbReference>
<gene>
    <name evidence="11" type="ORF">GCM10009090_05150</name>
</gene>
<dbReference type="PROSITE" id="PS50109">
    <property type="entry name" value="HIS_KIN"/>
    <property type="match status" value="1"/>
</dbReference>
<dbReference type="AlphaFoldDB" id="A0A919KGG0"/>
<dbReference type="PANTHER" id="PTHR43047">
    <property type="entry name" value="TWO-COMPONENT HISTIDINE PROTEIN KINASE"/>
    <property type="match status" value="1"/>
</dbReference>
<feature type="modified residue" description="4-aspartylphosphate" evidence="7">
    <location>
        <position position="1092"/>
    </location>
</feature>
<dbReference type="FunFam" id="3.40.50.2300:FF:000323">
    <property type="entry name" value="Hybrid sensor histidine kinase/response regulator"/>
    <property type="match status" value="1"/>
</dbReference>
<feature type="domain" description="Histidine kinase" evidence="9">
    <location>
        <begin position="802"/>
        <end position="1021"/>
    </location>
</feature>
<dbReference type="PRINTS" id="PR00344">
    <property type="entry name" value="BCTRLSENSOR"/>
</dbReference>
<evidence type="ECO:0000259" key="10">
    <source>
        <dbReference type="PROSITE" id="PS50110"/>
    </source>
</evidence>
<dbReference type="PANTHER" id="PTHR43047:SF72">
    <property type="entry name" value="OSMOSENSING HISTIDINE PROTEIN KINASE SLN1"/>
    <property type="match status" value="1"/>
</dbReference>
<feature type="transmembrane region" description="Helical" evidence="8">
    <location>
        <begin position="748"/>
        <end position="766"/>
    </location>
</feature>
<dbReference type="SUPFAM" id="SSF55874">
    <property type="entry name" value="ATPase domain of HSP90 chaperone/DNA topoisomerase II/histidine kinase"/>
    <property type="match status" value="1"/>
</dbReference>
<dbReference type="SMART" id="SM00448">
    <property type="entry name" value="REC"/>
    <property type="match status" value="1"/>
</dbReference>
<dbReference type="InterPro" id="IPR015943">
    <property type="entry name" value="WD40/YVTN_repeat-like_dom_sf"/>
</dbReference>
<dbReference type="InterPro" id="IPR003661">
    <property type="entry name" value="HisK_dim/P_dom"/>
</dbReference>
<dbReference type="SUPFAM" id="SSF47384">
    <property type="entry name" value="Homodimeric domain of signal transducing histidine kinase"/>
    <property type="match status" value="1"/>
</dbReference>
<dbReference type="SMART" id="SM00387">
    <property type="entry name" value="HATPase_c"/>
    <property type="match status" value="1"/>
</dbReference>
<dbReference type="GO" id="GO:0009927">
    <property type="term" value="F:histidine phosphotransfer kinase activity"/>
    <property type="evidence" value="ECO:0007669"/>
    <property type="project" value="TreeGrafter"/>
</dbReference>
<keyword evidence="12" id="KW-1185">Reference proteome</keyword>
<dbReference type="SMART" id="SM00388">
    <property type="entry name" value="HisKA"/>
    <property type="match status" value="1"/>
</dbReference>
<dbReference type="Pfam" id="PF07494">
    <property type="entry name" value="Reg_prop"/>
    <property type="match status" value="2"/>
</dbReference>
<evidence type="ECO:0000313" key="11">
    <source>
        <dbReference type="EMBL" id="GHH47989.1"/>
    </source>
</evidence>
<dbReference type="InterPro" id="IPR011123">
    <property type="entry name" value="Y_Y_Y"/>
</dbReference>
<evidence type="ECO:0000313" key="12">
    <source>
        <dbReference type="Proteomes" id="UP000623958"/>
    </source>
</evidence>
<dbReference type="InterPro" id="IPR004358">
    <property type="entry name" value="Sig_transdc_His_kin-like_C"/>
</dbReference>
<evidence type="ECO:0000256" key="6">
    <source>
        <dbReference type="ARBA" id="ARBA00023012"/>
    </source>
</evidence>
<dbReference type="Pfam" id="PF00512">
    <property type="entry name" value="HisKA"/>
    <property type="match status" value="1"/>
</dbReference>
<dbReference type="Pfam" id="PF02518">
    <property type="entry name" value="HATPase_c"/>
    <property type="match status" value="1"/>
</dbReference>
<evidence type="ECO:0000256" key="7">
    <source>
        <dbReference type="PROSITE-ProRule" id="PRU00169"/>
    </source>
</evidence>
<proteinExistence type="predicted"/>
<dbReference type="SUPFAM" id="SSF63829">
    <property type="entry name" value="Calcium-dependent phosphotriesterase"/>
    <property type="match status" value="3"/>
</dbReference>
<dbReference type="InterPro" id="IPR036097">
    <property type="entry name" value="HisK_dim/P_sf"/>
</dbReference>
<dbReference type="FunFam" id="1.10.287.130:FF:000028">
    <property type="entry name" value="Hybrid signal transduction histidine kinase"/>
    <property type="match status" value="1"/>
</dbReference>
<keyword evidence="6" id="KW-0902">Two-component regulatory system</keyword>
<evidence type="ECO:0000256" key="8">
    <source>
        <dbReference type="SAM" id="Phobius"/>
    </source>
</evidence>
<dbReference type="SUPFAM" id="SSF52172">
    <property type="entry name" value="CheY-like"/>
    <property type="match status" value="1"/>
</dbReference>
<accession>A0A919KGG0</accession>
<dbReference type="InterPro" id="IPR011006">
    <property type="entry name" value="CheY-like_superfamily"/>
</dbReference>
<dbReference type="Gene3D" id="1.10.287.130">
    <property type="match status" value="1"/>
</dbReference>
<keyword evidence="8" id="KW-0472">Membrane</keyword>
<dbReference type="InterPro" id="IPR003594">
    <property type="entry name" value="HATPase_dom"/>
</dbReference>
<dbReference type="CDD" id="cd00082">
    <property type="entry name" value="HisKA"/>
    <property type="match status" value="1"/>
</dbReference>
<dbReference type="Gene3D" id="3.30.565.10">
    <property type="entry name" value="Histidine kinase-like ATPase, C-terminal domain"/>
    <property type="match status" value="1"/>
</dbReference>
<dbReference type="Gene3D" id="2.60.40.10">
    <property type="entry name" value="Immunoglobulins"/>
    <property type="match status" value="1"/>
</dbReference>
<dbReference type="Pfam" id="PF07495">
    <property type="entry name" value="Y_Y_Y"/>
    <property type="match status" value="1"/>
</dbReference>
<evidence type="ECO:0000256" key="4">
    <source>
        <dbReference type="ARBA" id="ARBA00022679"/>
    </source>
</evidence>